<evidence type="ECO:0000256" key="1">
    <source>
        <dbReference type="SAM" id="MobiDB-lite"/>
    </source>
</evidence>
<feature type="compositionally biased region" description="Polar residues" evidence="1">
    <location>
        <begin position="489"/>
        <end position="500"/>
    </location>
</feature>
<name>A0A9P4HW70_9PEZI</name>
<feature type="compositionally biased region" description="Polar residues" evidence="1">
    <location>
        <begin position="294"/>
        <end position="308"/>
    </location>
</feature>
<feature type="compositionally biased region" description="Low complexity" evidence="1">
    <location>
        <begin position="408"/>
        <end position="419"/>
    </location>
</feature>
<feature type="compositionally biased region" description="Polar residues" evidence="1">
    <location>
        <begin position="317"/>
        <end position="335"/>
    </location>
</feature>
<dbReference type="AlphaFoldDB" id="A0A9P4HW70"/>
<dbReference type="GO" id="GO:0016071">
    <property type="term" value="P:mRNA metabolic process"/>
    <property type="evidence" value="ECO:0007669"/>
    <property type="project" value="UniProtKB-ARBA"/>
</dbReference>
<reference evidence="2" key="1">
    <citation type="journal article" date="2020" name="Stud. Mycol.">
        <title>101 Dothideomycetes genomes: a test case for predicting lifestyles and emergence of pathogens.</title>
        <authorList>
            <person name="Haridas S."/>
            <person name="Albert R."/>
            <person name="Binder M."/>
            <person name="Bloem J."/>
            <person name="Labutti K."/>
            <person name="Salamov A."/>
            <person name="Andreopoulos B."/>
            <person name="Baker S."/>
            <person name="Barry K."/>
            <person name="Bills G."/>
            <person name="Bluhm B."/>
            <person name="Cannon C."/>
            <person name="Castanera R."/>
            <person name="Culley D."/>
            <person name="Daum C."/>
            <person name="Ezra D."/>
            <person name="Gonzalez J."/>
            <person name="Henrissat B."/>
            <person name="Kuo A."/>
            <person name="Liang C."/>
            <person name="Lipzen A."/>
            <person name="Lutzoni F."/>
            <person name="Magnuson J."/>
            <person name="Mondo S."/>
            <person name="Nolan M."/>
            <person name="Ohm R."/>
            <person name="Pangilinan J."/>
            <person name="Park H.-J."/>
            <person name="Ramirez L."/>
            <person name="Alfaro M."/>
            <person name="Sun H."/>
            <person name="Tritt A."/>
            <person name="Yoshinaga Y."/>
            <person name="Zwiers L.-H."/>
            <person name="Turgeon B."/>
            <person name="Goodwin S."/>
            <person name="Spatafora J."/>
            <person name="Crous P."/>
            <person name="Grigoriev I."/>
        </authorList>
    </citation>
    <scope>NUCLEOTIDE SEQUENCE</scope>
    <source>
        <strain evidence="2">CBS 121410</strain>
    </source>
</reference>
<comment type="caution">
    <text evidence="2">The sequence shown here is derived from an EMBL/GenBank/DDBJ whole genome shotgun (WGS) entry which is preliminary data.</text>
</comment>
<dbReference type="EMBL" id="ML978719">
    <property type="protein sequence ID" value="KAF2087552.1"/>
    <property type="molecule type" value="Genomic_DNA"/>
</dbReference>
<feature type="compositionally biased region" description="Polar residues" evidence="1">
    <location>
        <begin position="53"/>
        <end position="69"/>
    </location>
</feature>
<feature type="compositionally biased region" description="Basic and acidic residues" evidence="1">
    <location>
        <begin position="237"/>
        <end position="252"/>
    </location>
</feature>
<dbReference type="OrthoDB" id="2142961at2759"/>
<feature type="compositionally biased region" description="Polar residues" evidence="1">
    <location>
        <begin position="109"/>
        <end position="132"/>
    </location>
</feature>
<protein>
    <recommendedName>
        <fullName evidence="4">Proteophosphoglycan 5</fullName>
    </recommendedName>
</protein>
<feature type="compositionally biased region" description="Polar residues" evidence="1">
    <location>
        <begin position="357"/>
        <end position="373"/>
    </location>
</feature>
<dbReference type="InterPro" id="IPR028322">
    <property type="entry name" value="PNRC-like_rgn"/>
</dbReference>
<organism evidence="2 3">
    <name type="scientific">Saccharata proteae CBS 121410</name>
    <dbReference type="NCBI Taxonomy" id="1314787"/>
    <lineage>
        <taxon>Eukaryota</taxon>
        <taxon>Fungi</taxon>
        <taxon>Dikarya</taxon>
        <taxon>Ascomycota</taxon>
        <taxon>Pezizomycotina</taxon>
        <taxon>Dothideomycetes</taxon>
        <taxon>Dothideomycetes incertae sedis</taxon>
        <taxon>Botryosphaeriales</taxon>
        <taxon>Saccharataceae</taxon>
        <taxon>Saccharata</taxon>
    </lineage>
</organism>
<feature type="compositionally biased region" description="Basic and acidic residues" evidence="1">
    <location>
        <begin position="176"/>
        <end position="194"/>
    </location>
</feature>
<evidence type="ECO:0008006" key="4">
    <source>
        <dbReference type="Google" id="ProtNLM"/>
    </source>
</evidence>
<keyword evidence="3" id="KW-1185">Reference proteome</keyword>
<feature type="compositionally biased region" description="Basic and acidic residues" evidence="1">
    <location>
        <begin position="218"/>
        <end position="227"/>
    </location>
</feature>
<proteinExistence type="predicted"/>
<feature type="compositionally biased region" description="Polar residues" evidence="1">
    <location>
        <begin position="382"/>
        <end position="402"/>
    </location>
</feature>
<evidence type="ECO:0000313" key="3">
    <source>
        <dbReference type="Proteomes" id="UP000799776"/>
    </source>
</evidence>
<feature type="compositionally biased region" description="Polar residues" evidence="1">
    <location>
        <begin position="446"/>
        <end position="455"/>
    </location>
</feature>
<feature type="compositionally biased region" description="Polar residues" evidence="1">
    <location>
        <begin position="420"/>
        <end position="436"/>
    </location>
</feature>
<dbReference type="Pfam" id="PF15365">
    <property type="entry name" value="PNRC"/>
    <property type="match status" value="1"/>
</dbReference>
<evidence type="ECO:0000313" key="2">
    <source>
        <dbReference type="EMBL" id="KAF2087552.1"/>
    </source>
</evidence>
<dbReference type="Proteomes" id="UP000799776">
    <property type="component" value="Unassembled WGS sequence"/>
</dbReference>
<feature type="region of interest" description="Disordered" evidence="1">
    <location>
        <begin position="1"/>
        <end position="506"/>
    </location>
</feature>
<accession>A0A9P4HW70</accession>
<gene>
    <name evidence="2" type="ORF">K490DRAFT_56657</name>
</gene>
<sequence length="519" mass="55723">MSAPLQTPSKSPRAPHKHTKSAATPGVTPNAQEFGTPVKSAQRRQGRNRKQFDQNQANTAGHVSDSNASKPPVNARRLDPDSYSRNYDGAVSDGVQNVVSQKKGRGRQRNGQESPSYGQPASRNNGANNASTPAKDPAYAGPAFHASPAPSALPMPKFFSKSMPADGGIPSLQSRLDQESDSTDKSDKSDKSESPEMPEVAPAQVPPRNEASPLDFFFKADREEKAKKSSLAISTPDGKKPPPIDGRKHERVVSNGFRQDIFPLEMDSAKPMTPKPNSPTPSSSRERLSASRSVTAPTNFPKASQDAQSYPKALQDLFSSSKKLDSQPTPQSETPGTPPPAATDFHTPSPFYRPTPVRSNSGPHTPTPQTDARSPSFYYGNRNLSPLFQAAQSDSTKRSSGLRQEIGSSLESSPSIPSPHNTSGTPRMFNNNTTPSRAPKPDAATISRNYLNQHIQAAGQDPLANLPFVRPNGTPVPRPVSGAAPHENASPTPATNSSMDAKSIENDLKRMLNLQIIDH</sequence>
<feature type="compositionally biased region" description="Polar residues" evidence="1">
    <location>
        <begin position="1"/>
        <end position="10"/>
    </location>
</feature>